<evidence type="ECO:0000259" key="17">
    <source>
        <dbReference type="SMART" id="SM00642"/>
    </source>
</evidence>
<evidence type="ECO:0000256" key="10">
    <source>
        <dbReference type="ARBA" id="ARBA00032057"/>
    </source>
</evidence>
<dbReference type="STRING" id="886293.Sinac_5854"/>
<dbReference type="SUPFAM" id="SSF81296">
    <property type="entry name" value="E set domains"/>
    <property type="match status" value="1"/>
</dbReference>
<evidence type="ECO:0000256" key="3">
    <source>
        <dbReference type="ARBA" id="ARBA00008061"/>
    </source>
</evidence>
<evidence type="ECO:0000256" key="16">
    <source>
        <dbReference type="PIRSR" id="PIRSR006337-3"/>
    </source>
</evidence>
<dbReference type="OrthoDB" id="226102at2"/>
<protein>
    <recommendedName>
        <fullName evidence="5 13">Malto-oligosyltrehalose trehalohydrolase</fullName>
        <shortName evidence="14">MTHase</shortName>
        <ecNumber evidence="4 13">3.2.1.141</ecNumber>
    </recommendedName>
    <alternativeName>
        <fullName evidence="11 14">4-alpha-D-((1-&gt;4)-alpha-D-glucano)trehalose trehalohydrolase</fullName>
    </alternativeName>
    <alternativeName>
        <fullName evidence="10 14">Maltooligosyl trehalose trehalohydrolase</fullName>
    </alternativeName>
</protein>
<dbReference type="Pfam" id="PF02922">
    <property type="entry name" value="CBM_48"/>
    <property type="match status" value="1"/>
</dbReference>
<dbReference type="InterPro" id="IPR017853">
    <property type="entry name" value="GH"/>
</dbReference>
<dbReference type="eggNOG" id="COG0296">
    <property type="taxonomic scope" value="Bacteria"/>
</dbReference>
<dbReference type="KEGG" id="saci:Sinac_5854"/>
<dbReference type="NCBIfam" id="TIGR02402">
    <property type="entry name" value="trehalose_TreZ"/>
    <property type="match status" value="1"/>
</dbReference>
<accession>L0DMD2</accession>
<sequence>MIDDPELPSTGLSTVSESQSRWRVWAPKADRVELVLGLGDEAQRLTMEPIGLGFFECMTAHIEPGVRYAYRLDGGPPLPDPCSRSQPDGVNAASEVWFPERFRWNDDAWRGVERSRLVVYELHVGTFTPEGTFEALIPRVEELLDLGITAIELMPVGQFSGTRGWGYDGVFPFAPQNSYGGPEALQRLVDACHRRGMAVFLDVIYNHFGPEGNVFPLFGDYLTDTYKTAWGPALNFDGRGSDAVRAMVLENARQWIRDYHIDGLRLDAADQIFDRSPRNILSEIAEVVHVEAARVGRCAHVFAETDLNDAPRFLHPVDRGGYQLDGQWNDDFHHAAHVVLTGETNGYYADFADSPAALAKAYERLFVNDGNYSPFRGRRHGTKATEFSGDRFLAFTQNHDQVGNRLKSDRYASMLAPSAVRLAAGILLLAPRLPLIFMGEEYGETRPFPFFCDFQDPGLIEMIREGRKAEFSYFGWEAEILDPFATSTRDSAVLSWFWESGQRLGLRLLYRDLLRLRRELPTLADFSPARTRLIGDDAANSVLSVRRGGSHQELRIALNLSPNVQQLTEDWQNKPPFFRSEIERYGGPGCESASWHGHLQPHEFVILEPS</sequence>
<evidence type="ECO:0000256" key="8">
    <source>
        <dbReference type="ARBA" id="ARBA00023277"/>
    </source>
</evidence>
<keyword evidence="9 14" id="KW-0326">Glycosidase</keyword>
<dbReference type="CDD" id="cd02853">
    <property type="entry name" value="E_set_MTHase_like_N"/>
    <property type="match status" value="1"/>
</dbReference>
<dbReference type="RefSeq" id="WP_015249071.1">
    <property type="nucleotide sequence ID" value="NC_019892.1"/>
</dbReference>
<evidence type="ECO:0000256" key="2">
    <source>
        <dbReference type="ARBA" id="ARBA00005199"/>
    </source>
</evidence>
<keyword evidence="6" id="KW-0963">Cytoplasm</keyword>
<dbReference type="PIRSF" id="PIRSF006337">
    <property type="entry name" value="Trehalose_TreZ"/>
    <property type="match status" value="1"/>
</dbReference>
<dbReference type="GO" id="GO:0033942">
    <property type="term" value="F:4-alpha-D-(1-&gt;4)-alpha-D-glucanotrehalose trehalohydrolase activity"/>
    <property type="evidence" value="ECO:0007669"/>
    <property type="project" value="UniProtKB-EC"/>
</dbReference>
<evidence type="ECO:0000256" key="6">
    <source>
        <dbReference type="ARBA" id="ARBA00022490"/>
    </source>
</evidence>
<dbReference type="EC" id="3.2.1.141" evidence="4 13"/>
<dbReference type="PANTHER" id="PTHR43651">
    <property type="entry name" value="1,4-ALPHA-GLUCAN-BRANCHING ENZYME"/>
    <property type="match status" value="1"/>
</dbReference>
<dbReference type="SMART" id="SM00642">
    <property type="entry name" value="Aamy"/>
    <property type="match status" value="1"/>
</dbReference>
<dbReference type="EMBL" id="CP003364">
    <property type="protein sequence ID" value="AGA29975.1"/>
    <property type="molecule type" value="Genomic_DNA"/>
</dbReference>
<dbReference type="UniPathway" id="UPA00299"/>
<evidence type="ECO:0000256" key="7">
    <source>
        <dbReference type="ARBA" id="ARBA00022801"/>
    </source>
</evidence>
<comment type="subcellular location">
    <subcellularLocation>
        <location evidence="1 15">Cytoplasm</location>
    </subcellularLocation>
</comment>
<keyword evidence="8" id="KW-0119">Carbohydrate metabolism</keyword>
<dbReference type="PANTHER" id="PTHR43651:SF11">
    <property type="entry name" value="MALTO-OLIGOSYLTREHALOSE TREHALOHYDROLASE"/>
    <property type="match status" value="1"/>
</dbReference>
<evidence type="ECO:0000256" key="14">
    <source>
        <dbReference type="PIRNR" id="PIRNR006337"/>
    </source>
</evidence>
<dbReference type="HOGENOM" id="CLU_020726_2_0_0"/>
<comment type="catalytic activity">
    <reaction evidence="12 14">
        <text>hydrolysis of (1-&gt;4)-alpha-D-glucosidic linkage in 4-alpha-D-[(1-&gt;4)-alpha-D-glucanosyl]n trehalose to yield trehalose and (1-&gt;4)-alpha-D-glucan.</text>
        <dbReference type="EC" id="3.2.1.141"/>
    </reaction>
</comment>
<dbReference type="CDD" id="cd11325">
    <property type="entry name" value="AmyAc_GTHase"/>
    <property type="match status" value="1"/>
</dbReference>
<feature type="site" description="Transition state stabilizer" evidence="16">
    <location>
        <position position="400"/>
    </location>
</feature>
<proteinExistence type="inferred from homology"/>
<evidence type="ECO:0000256" key="5">
    <source>
        <dbReference type="ARBA" id="ARBA00015938"/>
    </source>
</evidence>
<evidence type="ECO:0000256" key="4">
    <source>
        <dbReference type="ARBA" id="ARBA00012268"/>
    </source>
</evidence>
<evidence type="ECO:0000256" key="12">
    <source>
        <dbReference type="ARBA" id="ARBA00034013"/>
    </source>
</evidence>
<dbReference type="GO" id="GO:0005737">
    <property type="term" value="C:cytoplasm"/>
    <property type="evidence" value="ECO:0007669"/>
    <property type="project" value="UniProtKB-SubCell"/>
</dbReference>
<reference evidence="18 19" key="1">
    <citation type="submission" date="2012-02" db="EMBL/GenBank/DDBJ databases">
        <title>Complete sequence of chromosome of Singulisphaera acidiphila DSM 18658.</title>
        <authorList>
            <consortium name="US DOE Joint Genome Institute (JGI-PGF)"/>
            <person name="Lucas S."/>
            <person name="Copeland A."/>
            <person name="Lapidus A."/>
            <person name="Glavina del Rio T."/>
            <person name="Dalin E."/>
            <person name="Tice H."/>
            <person name="Bruce D."/>
            <person name="Goodwin L."/>
            <person name="Pitluck S."/>
            <person name="Peters L."/>
            <person name="Ovchinnikova G."/>
            <person name="Chertkov O."/>
            <person name="Kyrpides N."/>
            <person name="Mavromatis K."/>
            <person name="Ivanova N."/>
            <person name="Brettin T."/>
            <person name="Detter J.C."/>
            <person name="Han C."/>
            <person name="Larimer F."/>
            <person name="Land M."/>
            <person name="Hauser L."/>
            <person name="Markowitz V."/>
            <person name="Cheng J.-F."/>
            <person name="Hugenholtz P."/>
            <person name="Woyke T."/>
            <person name="Wu D."/>
            <person name="Tindall B."/>
            <person name="Pomrenke H."/>
            <person name="Brambilla E."/>
            <person name="Klenk H.-P."/>
            <person name="Eisen J.A."/>
        </authorList>
    </citation>
    <scope>NUCLEOTIDE SEQUENCE [LARGE SCALE GENOMIC DNA]</scope>
    <source>
        <strain evidence="19">ATCC BAA-1392 / DSM 18658 / VKM B-2454 / MOB10</strain>
    </source>
</reference>
<feature type="domain" description="Glycosyl hydrolase family 13 catalytic" evidence="17">
    <location>
        <begin position="98"/>
        <end position="493"/>
    </location>
</feature>
<dbReference type="InterPro" id="IPR013783">
    <property type="entry name" value="Ig-like_fold"/>
</dbReference>
<dbReference type="InterPro" id="IPR044901">
    <property type="entry name" value="Trehalose_TreZ_E-set_sf"/>
</dbReference>
<name>L0DMD2_SINAD</name>
<dbReference type="SUPFAM" id="SSF51445">
    <property type="entry name" value="(Trans)glycosidases"/>
    <property type="match status" value="1"/>
</dbReference>
<evidence type="ECO:0000313" key="18">
    <source>
        <dbReference type="EMBL" id="AGA29975.1"/>
    </source>
</evidence>
<dbReference type="InterPro" id="IPR012768">
    <property type="entry name" value="Trehalose_TreZ"/>
</dbReference>
<feature type="active site" description="Proton donor" evidence="15">
    <location>
        <position position="304"/>
    </location>
</feature>
<feature type="active site" description="Nucleophile" evidence="15">
    <location>
        <position position="267"/>
    </location>
</feature>
<dbReference type="AlphaFoldDB" id="L0DMD2"/>
<dbReference type="InterPro" id="IPR004193">
    <property type="entry name" value="Glyco_hydro_13_N"/>
</dbReference>
<evidence type="ECO:0000256" key="9">
    <source>
        <dbReference type="ARBA" id="ARBA00023295"/>
    </source>
</evidence>
<dbReference type="GO" id="GO:0005992">
    <property type="term" value="P:trehalose biosynthetic process"/>
    <property type="evidence" value="ECO:0007669"/>
    <property type="project" value="UniProtKB-UniRule"/>
</dbReference>
<evidence type="ECO:0000256" key="15">
    <source>
        <dbReference type="PIRSR" id="PIRSR006337-1"/>
    </source>
</evidence>
<organism evidence="18 19">
    <name type="scientific">Singulisphaera acidiphila (strain ATCC BAA-1392 / DSM 18658 / VKM B-2454 / MOB10)</name>
    <dbReference type="NCBI Taxonomy" id="886293"/>
    <lineage>
        <taxon>Bacteria</taxon>
        <taxon>Pseudomonadati</taxon>
        <taxon>Planctomycetota</taxon>
        <taxon>Planctomycetia</taxon>
        <taxon>Isosphaerales</taxon>
        <taxon>Isosphaeraceae</taxon>
        <taxon>Singulisphaera</taxon>
    </lineage>
</organism>
<evidence type="ECO:0000256" key="13">
    <source>
        <dbReference type="NCBIfam" id="TIGR02402"/>
    </source>
</evidence>
<dbReference type="Gene3D" id="1.10.10.760">
    <property type="entry name" value="E-set domains of sugar-utilizing enzymes"/>
    <property type="match status" value="1"/>
</dbReference>
<dbReference type="InterPro" id="IPR014756">
    <property type="entry name" value="Ig_E-set"/>
</dbReference>
<dbReference type="Gene3D" id="2.60.40.10">
    <property type="entry name" value="Immunoglobulins"/>
    <property type="match status" value="1"/>
</dbReference>
<gene>
    <name evidence="18" type="ordered locus">Sinac_5854</name>
</gene>
<evidence type="ECO:0000256" key="11">
    <source>
        <dbReference type="ARBA" id="ARBA00033284"/>
    </source>
</evidence>
<evidence type="ECO:0000256" key="1">
    <source>
        <dbReference type="ARBA" id="ARBA00004496"/>
    </source>
</evidence>
<dbReference type="Gene3D" id="3.20.20.80">
    <property type="entry name" value="Glycosidases"/>
    <property type="match status" value="1"/>
</dbReference>
<keyword evidence="19" id="KW-1185">Reference proteome</keyword>
<dbReference type="Pfam" id="PF00128">
    <property type="entry name" value="Alpha-amylase"/>
    <property type="match status" value="1"/>
</dbReference>
<comment type="similarity">
    <text evidence="3 14">Belongs to the glycosyl hydrolase 13 family.</text>
</comment>
<keyword evidence="7 14" id="KW-0378">Hydrolase</keyword>
<dbReference type="InterPro" id="IPR006047">
    <property type="entry name" value="GH13_cat_dom"/>
</dbReference>
<dbReference type="Proteomes" id="UP000010798">
    <property type="component" value="Chromosome"/>
</dbReference>
<comment type="pathway">
    <text evidence="2 14">Glycan biosynthesis; trehalose biosynthesis.</text>
</comment>
<evidence type="ECO:0000313" key="19">
    <source>
        <dbReference type="Proteomes" id="UP000010798"/>
    </source>
</evidence>